<sequence>MEILFVSHKHPPATGGMEKQSYELVRGMRKHTRVHTIIYKTGTSKLRFFMSLNRRIVAMCRKYPEISIIHYNDGLMAAICMRHKGYEHLKRTVTLHGLDVVFPNHTYRRTVLPEYKKFEKVFAVSNATAEACQRYGIPADKLKVISNGVDASIADCQPNPNKLKDIGKQYGIDLTNKKILVCMGRAVKRKGFAWLLKHVLPALSDDFLLLMIGPFKPRAPLADKVIRSLPPKMRRQVTSFLGWPTDEEEIRRLLQRAGATERVKHLGRMPFEDILQLLMAAEAFIMPNIPVSGDLEGFGLVCLEACLCGTKVFASNIEGIKDVITNGRNGYLLPAADKAAWINALNRLADGRSAYTLQPQEIKAYTMQHFSWDKMVKEYLDCFEEITKTQPEACLQD</sequence>
<evidence type="ECO:0000313" key="5">
    <source>
        <dbReference type="EMBL" id="GAA4922966.1"/>
    </source>
</evidence>
<gene>
    <name evidence="5" type="ORF">GCM10023313_28780</name>
</gene>
<dbReference type="Gene3D" id="3.40.50.2000">
    <property type="entry name" value="Glycogen Phosphorylase B"/>
    <property type="match status" value="2"/>
</dbReference>
<dbReference type="InterPro" id="IPR001296">
    <property type="entry name" value="Glyco_trans_1"/>
</dbReference>
<evidence type="ECO:0000313" key="6">
    <source>
        <dbReference type="Proteomes" id="UP001501436"/>
    </source>
</evidence>
<evidence type="ECO:0000259" key="4">
    <source>
        <dbReference type="Pfam" id="PF13439"/>
    </source>
</evidence>
<dbReference type="SUPFAM" id="SSF53756">
    <property type="entry name" value="UDP-Glycosyltransferase/glycogen phosphorylase"/>
    <property type="match status" value="1"/>
</dbReference>
<evidence type="ECO:0000259" key="3">
    <source>
        <dbReference type="Pfam" id="PF00534"/>
    </source>
</evidence>
<evidence type="ECO:0000256" key="2">
    <source>
        <dbReference type="ARBA" id="ARBA00022679"/>
    </source>
</evidence>
<dbReference type="PANTHER" id="PTHR12526">
    <property type="entry name" value="GLYCOSYLTRANSFERASE"/>
    <property type="match status" value="1"/>
</dbReference>
<dbReference type="InterPro" id="IPR028098">
    <property type="entry name" value="Glyco_trans_4-like_N"/>
</dbReference>
<dbReference type="Pfam" id="PF13439">
    <property type="entry name" value="Glyco_transf_4"/>
    <property type="match status" value="1"/>
</dbReference>
<organism evidence="5 6">
    <name type="scientific">Mucilaginibacter defluvii</name>
    <dbReference type="NCBI Taxonomy" id="1196019"/>
    <lineage>
        <taxon>Bacteria</taxon>
        <taxon>Pseudomonadati</taxon>
        <taxon>Bacteroidota</taxon>
        <taxon>Sphingobacteriia</taxon>
        <taxon>Sphingobacteriales</taxon>
        <taxon>Sphingobacteriaceae</taxon>
        <taxon>Mucilaginibacter</taxon>
    </lineage>
</organism>
<keyword evidence="2" id="KW-0808">Transferase</keyword>
<comment type="caution">
    <text evidence="5">The sequence shown here is derived from an EMBL/GenBank/DDBJ whole genome shotgun (WGS) entry which is preliminary data.</text>
</comment>
<keyword evidence="6" id="KW-1185">Reference proteome</keyword>
<dbReference type="Proteomes" id="UP001501436">
    <property type="component" value="Unassembled WGS sequence"/>
</dbReference>
<dbReference type="PANTHER" id="PTHR12526:SF510">
    <property type="entry name" value="D-INOSITOL 3-PHOSPHATE GLYCOSYLTRANSFERASE"/>
    <property type="match status" value="1"/>
</dbReference>
<dbReference type="Pfam" id="PF00534">
    <property type="entry name" value="Glycos_transf_1"/>
    <property type="match status" value="1"/>
</dbReference>
<feature type="domain" description="Glycosyl transferase family 1" evidence="3">
    <location>
        <begin position="175"/>
        <end position="352"/>
    </location>
</feature>
<dbReference type="CDD" id="cd03801">
    <property type="entry name" value="GT4_PimA-like"/>
    <property type="match status" value="1"/>
</dbReference>
<reference evidence="6" key="1">
    <citation type="journal article" date="2019" name="Int. J. Syst. Evol. Microbiol.">
        <title>The Global Catalogue of Microorganisms (GCM) 10K type strain sequencing project: providing services to taxonomists for standard genome sequencing and annotation.</title>
        <authorList>
            <consortium name="The Broad Institute Genomics Platform"/>
            <consortium name="The Broad Institute Genome Sequencing Center for Infectious Disease"/>
            <person name="Wu L."/>
            <person name="Ma J."/>
        </authorList>
    </citation>
    <scope>NUCLEOTIDE SEQUENCE [LARGE SCALE GENOMIC DNA]</scope>
    <source>
        <strain evidence="6">JCM 18283</strain>
    </source>
</reference>
<dbReference type="EMBL" id="BAABJI010000002">
    <property type="protein sequence ID" value="GAA4922966.1"/>
    <property type="molecule type" value="Genomic_DNA"/>
</dbReference>
<proteinExistence type="predicted"/>
<accession>A0ABP9G5P1</accession>
<name>A0ABP9G5P1_9SPHI</name>
<protein>
    <submittedName>
        <fullName evidence="5">Glycosyltransferase family 4 protein</fullName>
    </submittedName>
</protein>
<evidence type="ECO:0000256" key="1">
    <source>
        <dbReference type="ARBA" id="ARBA00022676"/>
    </source>
</evidence>
<keyword evidence="1" id="KW-0328">Glycosyltransferase</keyword>
<feature type="domain" description="Glycosyltransferase subfamily 4-like N-terminal" evidence="4">
    <location>
        <begin position="37"/>
        <end position="151"/>
    </location>
</feature>
<dbReference type="RefSeq" id="WP_345331907.1">
    <property type="nucleotide sequence ID" value="NZ_BAABJI010000002.1"/>
</dbReference>